<evidence type="ECO:0000259" key="9">
    <source>
        <dbReference type="PROSITE" id="PS51643"/>
    </source>
</evidence>
<dbReference type="NCBIfam" id="TIGR02562">
    <property type="entry name" value="cas3_yersinia"/>
    <property type="match status" value="1"/>
</dbReference>
<comment type="caution">
    <text evidence="10">The sequence shown here is derived from an EMBL/GenBank/DDBJ whole genome shotgun (WGS) entry which is preliminary data.</text>
</comment>
<comment type="similarity">
    <text evidence="1">In the N-terminal section; belongs to the CRISPR-associated nuclease Cas3-HD family.</text>
</comment>
<evidence type="ECO:0000256" key="5">
    <source>
        <dbReference type="ARBA" id="ARBA00022801"/>
    </source>
</evidence>
<dbReference type="Pfam" id="PF21802">
    <property type="entry name" value="Cas3-like_C"/>
    <property type="match status" value="1"/>
</dbReference>
<dbReference type="InterPro" id="IPR013395">
    <property type="entry name" value="CRISPR-assoc_Cas3_yers"/>
</dbReference>
<keyword evidence="8" id="KW-0051">Antiviral defense</keyword>
<gene>
    <name evidence="10" type="primary">cas3f</name>
    <name evidence="10" type="ORF">ACFFHW_16090</name>
</gene>
<dbReference type="Gene3D" id="1.10.3210.30">
    <property type="match status" value="1"/>
</dbReference>
<evidence type="ECO:0000256" key="1">
    <source>
        <dbReference type="ARBA" id="ARBA00006847"/>
    </source>
</evidence>
<comment type="similarity">
    <text evidence="2">In the central section; belongs to the CRISPR-associated helicase Cas3 family.</text>
</comment>
<reference evidence="10 11" key="1">
    <citation type="submission" date="2024-09" db="EMBL/GenBank/DDBJ databases">
        <authorList>
            <person name="Sun Q."/>
            <person name="Mori K."/>
        </authorList>
    </citation>
    <scope>NUCLEOTIDE SEQUENCE [LARGE SCALE GENOMIC DNA]</scope>
    <source>
        <strain evidence="10 11">CCM 7415</strain>
    </source>
</reference>
<evidence type="ECO:0000256" key="8">
    <source>
        <dbReference type="ARBA" id="ARBA00023118"/>
    </source>
</evidence>
<dbReference type="InterPro" id="IPR006483">
    <property type="entry name" value="CRISPR-assoc_Cas3_HD"/>
</dbReference>
<dbReference type="InterPro" id="IPR048823">
    <property type="entry name" value="Cas3_I-F_Cas2"/>
</dbReference>
<name>A0ABV6G7K7_9GAMM</name>
<feature type="domain" description="HD Cas3-type" evidence="9">
    <location>
        <begin position="102"/>
        <end position="330"/>
    </location>
</feature>
<dbReference type="InterPro" id="IPR048824">
    <property type="entry name" value="Cas3-like_C"/>
</dbReference>
<dbReference type="EMBL" id="JBHLVX010000060">
    <property type="protein sequence ID" value="MFC0269488.1"/>
    <property type="molecule type" value="Genomic_DNA"/>
</dbReference>
<evidence type="ECO:0000256" key="7">
    <source>
        <dbReference type="ARBA" id="ARBA00022840"/>
    </source>
</evidence>
<evidence type="ECO:0000256" key="2">
    <source>
        <dbReference type="ARBA" id="ARBA00009046"/>
    </source>
</evidence>
<keyword evidence="6" id="KW-0347">Helicase</keyword>
<evidence type="ECO:0000256" key="3">
    <source>
        <dbReference type="ARBA" id="ARBA00022723"/>
    </source>
</evidence>
<dbReference type="PROSITE" id="PS51643">
    <property type="entry name" value="HD_CAS3"/>
    <property type="match status" value="1"/>
</dbReference>
<keyword evidence="7" id="KW-0067">ATP-binding</keyword>
<dbReference type="SUPFAM" id="SSF52540">
    <property type="entry name" value="P-loop containing nucleoside triphosphate hydrolases"/>
    <property type="match status" value="1"/>
</dbReference>
<dbReference type="InterPro" id="IPR054712">
    <property type="entry name" value="Cas3-like_dom"/>
</dbReference>
<proteinExistence type="inferred from homology"/>
<keyword evidence="3" id="KW-0479">Metal-binding</keyword>
<evidence type="ECO:0000313" key="10">
    <source>
        <dbReference type="EMBL" id="MFC0269488.1"/>
    </source>
</evidence>
<dbReference type="Pfam" id="PF21384">
    <property type="entry name" value="Cas3_I-F_Cas2"/>
    <property type="match status" value="1"/>
</dbReference>
<organism evidence="10 11">
    <name type="scientific">Kushneria aurantia</name>
    <dbReference type="NCBI Taxonomy" id="504092"/>
    <lineage>
        <taxon>Bacteria</taxon>
        <taxon>Pseudomonadati</taxon>
        <taxon>Pseudomonadota</taxon>
        <taxon>Gammaproteobacteria</taxon>
        <taxon>Oceanospirillales</taxon>
        <taxon>Halomonadaceae</taxon>
        <taxon>Kushneria</taxon>
    </lineage>
</organism>
<dbReference type="InterPro" id="IPR038257">
    <property type="entry name" value="CRISPR-assoc_Cas3_HD_sf"/>
</dbReference>
<evidence type="ECO:0000256" key="6">
    <source>
        <dbReference type="ARBA" id="ARBA00022806"/>
    </source>
</evidence>
<keyword evidence="5" id="KW-0378">Hydrolase</keyword>
<evidence type="ECO:0000256" key="4">
    <source>
        <dbReference type="ARBA" id="ARBA00022741"/>
    </source>
</evidence>
<protein>
    <submittedName>
        <fullName evidence="10">Type I-F CRISPR-associated helicase Cas3f</fullName>
    </submittedName>
</protein>
<accession>A0ABV6G7K7</accession>
<dbReference type="Proteomes" id="UP001589814">
    <property type="component" value="Unassembled WGS sequence"/>
</dbReference>
<evidence type="ECO:0000313" key="11">
    <source>
        <dbReference type="Proteomes" id="UP001589814"/>
    </source>
</evidence>
<keyword evidence="11" id="KW-1185">Reference proteome</keyword>
<dbReference type="Pfam" id="PF22590">
    <property type="entry name" value="Cas3-like_C_2"/>
    <property type="match status" value="1"/>
</dbReference>
<dbReference type="InterPro" id="IPR027417">
    <property type="entry name" value="P-loop_NTPase"/>
</dbReference>
<sequence length="1106" mass="123523">MNVLIVSQCHKNALKETRRILDQFAERRGERSWQTAITKAGLDTLRKLLRQKARKNTAVACHWIRGHDHSELLWIVGDASQFNARGATPTNTTRRNILRAEDENDWHSLRLIHLLASMAALFHDLGKATDAFQRRLAGKLEGRNLYRHEWGSLRLLEAFVGDDDDAGWLARLQRPSVDDDACWLARLGRDGLDTLAGNGAPLSRLPPLATAIGWLIVSHHRLPALPAHHEDGAQKWVGARAMLNADGLPDLPAAITAAWNERVDASAGSDDIAAYWCFPHGLPVTDEAWRARASRLARQLREARLETAPLGSPYIMHLARLALMLADHHYSSLVDTGRLQGPWPGSLYANTTTWNGRRVPCQPLTEHLLGVVRATGEIVHFLPDMTAALPRIARHKGFRARSRHARFRWQDRAFDLAVGLRQPSREQGFFGVNMASTGCGKTIANGRILYALADPESGARFTIALGLRTLTLQTGQVYRERLGLGADELAIRVGGSASRALFEHQGSGGSDSRAELLDDQHHVFYEGDLDAHPVLRRAVADPHARALIEAPVLAYTLDHLVPATESLRGGGQIAPMLRLMSSDLVLDEPDDFDIDDLPALTRLVYWTGLLGARVLLSSATLPPALVRGLFDAYREGRAEYQRHRGAPGALVAPVCAWFDEHGCTHQQCAEGDAFDTAHDAFARQRAARLAALEPRRRGYPVPVSAPSRHPDAIHEAVAQTVLKEAFTLHAQHHTLDPYSSKRVSFGLVRMANIEPLVAVAQAIYRAGIAEGMQIHLCVYHSQFPLLLRSRLENRLDQALDRREPNAVFELTDIRHRLIGEAENHLFIVLGSPVTEVGRDHDYDWAVVEPSSMRSIIQLAGRVRRHRHDPVTAPNIALLDTNLRHLAGKHPAFCRPGFETEQHWPLAKHRLNSLLRDEEITAIDSRPRLLPADSLEPASRLVDLEHARLRMLMVEGAEPPGQRRSRRRKALHLGACLFYRPPAISLSAVAIQQQPFREDNEPDAEFVLYPDETDEDYGFWRVDGRGRDQTLTPVESELDRLADEAVENPGVTPWNEPDYMAALSEQAEAMEMSLERCAERFGRIRLKPDRAPQGWHFHPALGFVRKK</sequence>
<dbReference type="RefSeq" id="WP_019951121.1">
    <property type="nucleotide sequence ID" value="NZ_JBHLVX010000060.1"/>
</dbReference>
<keyword evidence="4" id="KW-0547">Nucleotide-binding</keyword>